<dbReference type="AlphaFoldDB" id="A0A3P1WR37"/>
<protein>
    <submittedName>
        <fullName evidence="2">Uncharacterized protein</fullName>
    </submittedName>
</protein>
<dbReference type="OrthoDB" id="3729850at2"/>
<sequence length="239" mass="27149">MATKFRLRPDHAHVPDALPFFLLLPGKPLRYSLWSRFWDRWAGRRDRTDATRTSGDDAPVADTPWLTRLVSECSNVITAERIRTEALVAVIDRERAELEARLHRAEAVATSSQAELQRISDAPIGDGIVGTGEQFSSPEERLQRRQLERAAAVSAQEGRIASANAEVLEINARLEVLTQERRSHWAVLRERVRNLVKHYRRRASTYVRAMERRRDGVTWQVPDIPCPDWALADLGAPTA</sequence>
<comment type="caution">
    <text evidence="2">The sequence shown here is derived from an EMBL/GenBank/DDBJ whole genome shotgun (WGS) entry which is preliminary data.</text>
</comment>
<evidence type="ECO:0000256" key="1">
    <source>
        <dbReference type="SAM" id="Coils"/>
    </source>
</evidence>
<proteinExistence type="predicted"/>
<evidence type="ECO:0000313" key="2">
    <source>
        <dbReference type="EMBL" id="RRD48755.1"/>
    </source>
</evidence>
<gene>
    <name evidence="2" type="ORF">EII35_11145</name>
</gene>
<accession>A0A3P1WR37</accession>
<feature type="coiled-coil region" evidence="1">
    <location>
        <begin position="88"/>
        <end position="115"/>
    </location>
</feature>
<dbReference type="Proteomes" id="UP000280935">
    <property type="component" value="Unassembled WGS sequence"/>
</dbReference>
<evidence type="ECO:0000313" key="3">
    <source>
        <dbReference type="Proteomes" id="UP000280935"/>
    </source>
</evidence>
<keyword evidence="1" id="KW-0175">Coiled coil</keyword>
<name>A0A3P1WR37_9ACTN</name>
<organism evidence="2 3">
    <name type="scientific">Arachnia propionica</name>
    <dbReference type="NCBI Taxonomy" id="1750"/>
    <lineage>
        <taxon>Bacteria</taxon>
        <taxon>Bacillati</taxon>
        <taxon>Actinomycetota</taxon>
        <taxon>Actinomycetes</taxon>
        <taxon>Propionibacteriales</taxon>
        <taxon>Propionibacteriaceae</taxon>
        <taxon>Arachnia</taxon>
    </lineage>
</organism>
<reference evidence="2 3" key="1">
    <citation type="submission" date="2018-11" db="EMBL/GenBank/DDBJ databases">
        <title>Genomes From Bacteria Associated with the Canine Oral Cavity: a Test Case for Automated Genome-Based Taxonomic Assignment.</title>
        <authorList>
            <person name="Coil D.A."/>
            <person name="Jospin G."/>
            <person name="Darling A.E."/>
            <person name="Wallis C."/>
            <person name="Davis I.J."/>
            <person name="Harris S."/>
            <person name="Eisen J.A."/>
            <person name="Holcombe L.J."/>
            <person name="O'Flynn C."/>
        </authorList>
    </citation>
    <scope>NUCLEOTIDE SEQUENCE [LARGE SCALE GENOMIC DNA]</scope>
    <source>
        <strain evidence="2 3">OH2822_COT-296</strain>
    </source>
</reference>
<dbReference type="EMBL" id="RQYT01000030">
    <property type="protein sequence ID" value="RRD48755.1"/>
    <property type="molecule type" value="Genomic_DNA"/>
</dbReference>
<dbReference type="RefSeq" id="WP_125228544.1">
    <property type="nucleotide sequence ID" value="NZ_RQYT01000030.1"/>
</dbReference>